<gene>
    <name evidence="1" type="ORF">EZS27_010661</name>
</gene>
<comment type="caution">
    <text evidence="1">The sequence shown here is derived from an EMBL/GenBank/DDBJ whole genome shotgun (WGS) entry which is preliminary data.</text>
</comment>
<evidence type="ECO:0000313" key="1">
    <source>
        <dbReference type="EMBL" id="KAA6341544.1"/>
    </source>
</evidence>
<proteinExistence type="predicted"/>
<organism evidence="1">
    <name type="scientific">termite gut metagenome</name>
    <dbReference type="NCBI Taxonomy" id="433724"/>
    <lineage>
        <taxon>unclassified sequences</taxon>
        <taxon>metagenomes</taxon>
        <taxon>organismal metagenomes</taxon>
    </lineage>
</organism>
<accession>A0A5J4S668</accession>
<sequence>MTLLQRVHRIDRSNNQSNVISQALLFNLVRKGHTYFFEFIEVGVLLR</sequence>
<dbReference type="AlphaFoldDB" id="A0A5J4S668"/>
<name>A0A5J4S668_9ZZZZ</name>
<dbReference type="EMBL" id="SNRY01000381">
    <property type="protein sequence ID" value="KAA6341544.1"/>
    <property type="molecule type" value="Genomic_DNA"/>
</dbReference>
<protein>
    <submittedName>
        <fullName evidence="1">Uncharacterized protein</fullName>
    </submittedName>
</protein>
<reference evidence="1" key="1">
    <citation type="submission" date="2019-03" db="EMBL/GenBank/DDBJ databases">
        <title>Single cell metagenomics reveals metabolic interactions within the superorganism composed of flagellate Streblomastix strix and complex community of Bacteroidetes bacteria on its surface.</title>
        <authorList>
            <person name="Treitli S.C."/>
            <person name="Kolisko M."/>
            <person name="Husnik F."/>
            <person name="Keeling P."/>
            <person name="Hampl V."/>
        </authorList>
    </citation>
    <scope>NUCLEOTIDE SEQUENCE</scope>
    <source>
        <strain evidence="1">STM</strain>
    </source>
</reference>